<name>A0AAD1UGH3_EUPCR</name>
<organism evidence="1 2">
    <name type="scientific">Euplotes crassus</name>
    <dbReference type="NCBI Taxonomy" id="5936"/>
    <lineage>
        <taxon>Eukaryota</taxon>
        <taxon>Sar</taxon>
        <taxon>Alveolata</taxon>
        <taxon>Ciliophora</taxon>
        <taxon>Intramacronucleata</taxon>
        <taxon>Spirotrichea</taxon>
        <taxon>Hypotrichia</taxon>
        <taxon>Euplotida</taxon>
        <taxon>Euplotidae</taxon>
        <taxon>Moneuplotes</taxon>
    </lineage>
</organism>
<dbReference type="AlphaFoldDB" id="A0AAD1UGH3"/>
<keyword evidence="2" id="KW-1185">Reference proteome</keyword>
<accession>A0AAD1UGH3</accession>
<dbReference type="Proteomes" id="UP001295684">
    <property type="component" value="Unassembled WGS sequence"/>
</dbReference>
<proteinExistence type="predicted"/>
<protein>
    <submittedName>
        <fullName evidence="1">Uncharacterized protein</fullName>
    </submittedName>
</protein>
<gene>
    <name evidence="1" type="ORF">ECRASSUSDP1_LOCUS6274</name>
</gene>
<comment type="caution">
    <text evidence="1">The sequence shown here is derived from an EMBL/GenBank/DDBJ whole genome shotgun (WGS) entry which is preliminary data.</text>
</comment>
<reference evidence="1" key="1">
    <citation type="submission" date="2023-07" db="EMBL/GenBank/DDBJ databases">
        <authorList>
            <consortium name="AG Swart"/>
            <person name="Singh M."/>
            <person name="Singh A."/>
            <person name="Seah K."/>
            <person name="Emmerich C."/>
        </authorList>
    </citation>
    <scope>NUCLEOTIDE SEQUENCE</scope>
    <source>
        <strain evidence="1">DP1</strain>
    </source>
</reference>
<evidence type="ECO:0000313" key="1">
    <source>
        <dbReference type="EMBL" id="CAI2364924.1"/>
    </source>
</evidence>
<sequence>MKPCFTKLCTAQRQVFCSIHQAILCYGCKDEFHHQCQVDEIVDPSRITQNITQLLTVLETITEDQSNFCIEMHIEGLEEFVHTNESKIDEIQHLLSESVTQDRFLEYTDLLEDILKVRTMINESKVYQEYCNFMINFKAKLKLLSEQELEIEEENIDTRAAPSNIENQNATSDYLNELSKATKFVKLYEKVMECSIHESELQELIINCDINKDKKLMKEILTSNTKVSNLKCLTIQNCNKNLSEVSKFLSHSLLKDINKIKLVCNQQGPKTIRKIKPILPALTSAVQFMNVKEVHLSDWEFDSKDLNVLIDSCSGVETISIQRAFFCSWNGMKLDRNRIFRTKILKLSPTSFQSFASTTTDSIIHAIGDSNLKESLNELHIRGISSHSISSLETIADSLGMSHIKLII</sequence>
<evidence type="ECO:0000313" key="2">
    <source>
        <dbReference type="Proteomes" id="UP001295684"/>
    </source>
</evidence>
<dbReference type="EMBL" id="CAMPGE010006080">
    <property type="protein sequence ID" value="CAI2364924.1"/>
    <property type="molecule type" value="Genomic_DNA"/>
</dbReference>